<name>A0ABV5SYM8_9MICO</name>
<dbReference type="EMBL" id="JBHMBE010000001">
    <property type="protein sequence ID" value="MFB9644826.1"/>
    <property type="molecule type" value="Genomic_DNA"/>
</dbReference>
<gene>
    <name evidence="1" type="ORF">ACFFPJ_03325</name>
</gene>
<evidence type="ECO:0000313" key="2">
    <source>
        <dbReference type="Proteomes" id="UP001589611"/>
    </source>
</evidence>
<proteinExistence type="predicted"/>
<keyword evidence="2" id="KW-1185">Reference proteome</keyword>
<organism evidence="1 2">
    <name type="scientific">Microbacterium terregens</name>
    <dbReference type="NCBI Taxonomy" id="69363"/>
    <lineage>
        <taxon>Bacteria</taxon>
        <taxon>Bacillati</taxon>
        <taxon>Actinomycetota</taxon>
        <taxon>Actinomycetes</taxon>
        <taxon>Micrococcales</taxon>
        <taxon>Microbacteriaceae</taxon>
        <taxon>Microbacterium</taxon>
    </lineage>
</organism>
<dbReference type="RefSeq" id="WP_344711623.1">
    <property type="nucleotide sequence ID" value="NZ_BAAAWH010000001.1"/>
</dbReference>
<dbReference type="Proteomes" id="UP001589611">
    <property type="component" value="Unassembled WGS sequence"/>
</dbReference>
<comment type="caution">
    <text evidence="1">The sequence shown here is derived from an EMBL/GenBank/DDBJ whole genome shotgun (WGS) entry which is preliminary data.</text>
</comment>
<evidence type="ECO:0000313" key="1">
    <source>
        <dbReference type="EMBL" id="MFB9644826.1"/>
    </source>
</evidence>
<protein>
    <submittedName>
        <fullName evidence="1">Uncharacterized protein</fullName>
    </submittedName>
</protein>
<sequence length="114" mass="12672">MKTIVTAGGSFLTGTEIADAVTGYGLALAKLRDLDVVEIPFIAANGMIHRVQFRIGWQIDLSVTFEDKVEEELVEPDTILAILGKTRAIEGRRSPQLPRRAVTIRDHIDWDEVI</sequence>
<accession>A0ABV5SYM8</accession>
<reference evidence="1 2" key="1">
    <citation type="submission" date="2024-09" db="EMBL/GenBank/DDBJ databases">
        <authorList>
            <person name="Sun Q."/>
            <person name="Mori K."/>
        </authorList>
    </citation>
    <scope>NUCLEOTIDE SEQUENCE [LARGE SCALE GENOMIC DNA]</scope>
    <source>
        <strain evidence="1 2">JCM 1342</strain>
    </source>
</reference>